<keyword evidence="8" id="KW-1185">Reference proteome</keyword>
<evidence type="ECO:0000256" key="2">
    <source>
        <dbReference type="ARBA" id="ARBA00022692"/>
    </source>
</evidence>
<evidence type="ECO:0000259" key="6">
    <source>
        <dbReference type="Pfam" id="PF07298"/>
    </source>
</evidence>
<evidence type="ECO:0000256" key="4">
    <source>
        <dbReference type="ARBA" id="ARBA00023136"/>
    </source>
</evidence>
<keyword evidence="3 5" id="KW-1133">Transmembrane helix</keyword>
<feature type="transmembrane region" description="Helical" evidence="5">
    <location>
        <begin position="69"/>
        <end position="90"/>
    </location>
</feature>
<organism evidence="7 8">
    <name type="scientific">Sphingomonas corticis</name>
    <dbReference type="NCBI Taxonomy" id="2722791"/>
    <lineage>
        <taxon>Bacteria</taxon>
        <taxon>Pseudomonadati</taxon>
        <taxon>Pseudomonadota</taxon>
        <taxon>Alphaproteobacteria</taxon>
        <taxon>Sphingomonadales</taxon>
        <taxon>Sphingomonadaceae</taxon>
        <taxon>Sphingomonas</taxon>
    </lineage>
</organism>
<feature type="domain" description="NnrU" evidence="6">
    <location>
        <begin position="5"/>
        <end position="219"/>
    </location>
</feature>
<accession>A0ABX1CQ80</accession>
<dbReference type="RefSeq" id="WP_168134663.1">
    <property type="nucleotide sequence ID" value="NZ_JAAVJH010000006.1"/>
</dbReference>
<feature type="transmembrane region" description="Helical" evidence="5">
    <location>
        <begin position="36"/>
        <end position="57"/>
    </location>
</feature>
<feature type="transmembrane region" description="Helical" evidence="5">
    <location>
        <begin position="111"/>
        <end position="133"/>
    </location>
</feature>
<gene>
    <name evidence="7" type="ORF">HBH26_11020</name>
</gene>
<sequence length="228" mass="24521">MEEVTAAAAAFVGTHFLLSHPLRAPLVARTGERGFLLLYSLVAFATLGWLIFAYRAAPASPPLWPVGDGLWLGATVLMLVASILFMGSLIRNPALPDPGGAARPVPTPAGVLAITRHPMLWSFALWGVAHILVFPDPSNVVLCGAIVLLALVGAHLQDRKKRALQPDFWPEWQRRTSYVPFAAIASGRARPGRIGAHALGGGIVVWLVATWAHLPLVGWDAGIWRWVS</sequence>
<dbReference type="Pfam" id="PF07298">
    <property type="entry name" value="NnrU"/>
    <property type="match status" value="1"/>
</dbReference>
<dbReference type="EMBL" id="JAAVJH010000006">
    <property type="protein sequence ID" value="NJR79118.1"/>
    <property type="molecule type" value="Genomic_DNA"/>
</dbReference>
<feature type="transmembrane region" description="Helical" evidence="5">
    <location>
        <begin position="194"/>
        <end position="214"/>
    </location>
</feature>
<keyword evidence="2 5" id="KW-0812">Transmembrane</keyword>
<evidence type="ECO:0000256" key="3">
    <source>
        <dbReference type="ARBA" id="ARBA00022989"/>
    </source>
</evidence>
<evidence type="ECO:0000313" key="7">
    <source>
        <dbReference type="EMBL" id="NJR79118.1"/>
    </source>
</evidence>
<keyword evidence="4 5" id="KW-0472">Membrane</keyword>
<comment type="caution">
    <text evidence="7">The sequence shown here is derived from an EMBL/GenBank/DDBJ whole genome shotgun (WGS) entry which is preliminary data.</text>
</comment>
<dbReference type="InterPro" id="IPR009915">
    <property type="entry name" value="NnrU_dom"/>
</dbReference>
<evidence type="ECO:0000313" key="8">
    <source>
        <dbReference type="Proteomes" id="UP000732399"/>
    </source>
</evidence>
<comment type="subcellular location">
    <subcellularLocation>
        <location evidence="1">Membrane</location>
        <topology evidence="1">Multi-pass membrane protein</topology>
    </subcellularLocation>
</comment>
<name>A0ABX1CQ80_9SPHN</name>
<proteinExistence type="predicted"/>
<evidence type="ECO:0000256" key="5">
    <source>
        <dbReference type="SAM" id="Phobius"/>
    </source>
</evidence>
<reference evidence="7 8" key="1">
    <citation type="submission" date="2020-03" db="EMBL/GenBank/DDBJ databases">
        <authorList>
            <person name="Wang L."/>
            <person name="He N."/>
            <person name="Li Y."/>
            <person name="Fang Y."/>
            <person name="Zhang F."/>
        </authorList>
    </citation>
    <scope>NUCLEOTIDE SEQUENCE [LARGE SCALE GENOMIC DNA]</scope>
    <source>
        <strain evidence="7 8">36D10-4-7</strain>
    </source>
</reference>
<evidence type="ECO:0000256" key="1">
    <source>
        <dbReference type="ARBA" id="ARBA00004141"/>
    </source>
</evidence>
<feature type="transmembrane region" description="Helical" evidence="5">
    <location>
        <begin position="139"/>
        <end position="156"/>
    </location>
</feature>
<dbReference type="Proteomes" id="UP000732399">
    <property type="component" value="Unassembled WGS sequence"/>
</dbReference>
<dbReference type="Gene3D" id="1.20.120.1630">
    <property type="match status" value="1"/>
</dbReference>
<feature type="transmembrane region" description="Helical" evidence="5">
    <location>
        <begin position="6"/>
        <end position="24"/>
    </location>
</feature>
<protein>
    <submittedName>
        <fullName evidence="7">MFS transporter</fullName>
    </submittedName>
</protein>